<feature type="signal peptide" evidence="2">
    <location>
        <begin position="1"/>
        <end position="22"/>
    </location>
</feature>
<dbReference type="RefSeq" id="WP_160423285.1">
    <property type="nucleotide sequence ID" value="NZ_WSTA01000016.1"/>
</dbReference>
<keyword evidence="4" id="KW-1185">Reference proteome</keyword>
<gene>
    <name evidence="3" type="ORF">GB864_05170</name>
</gene>
<organism evidence="3 4">
    <name type="scientific">Agromyces seonyuensis</name>
    <dbReference type="NCBI Taxonomy" id="2662446"/>
    <lineage>
        <taxon>Bacteria</taxon>
        <taxon>Bacillati</taxon>
        <taxon>Actinomycetota</taxon>
        <taxon>Actinomycetes</taxon>
        <taxon>Micrococcales</taxon>
        <taxon>Microbacteriaceae</taxon>
        <taxon>Agromyces</taxon>
    </lineage>
</organism>
<keyword evidence="2" id="KW-0732">Signal</keyword>
<evidence type="ECO:0000313" key="3">
    <source>
        <dbReference type="EMBL" id="MWB97938.1"/>
    </source>
</evidence>
<accession>A0A6I4NU79</accession>
<feature type="region of interest" description="Disordered" evidence="1">
    <location>
        <begin position="27"/>
        <end position="48"/>
    </location>
</feature>
<evidence type="ECO:0000256" key="2">
    <source>
        <dbReference type="SAM" id="SignalP"/>
    </source>
</evidence>
<comment type="caution">
    <text evidence="3">The sequence shown here is derived from an EMBL/GenBank/DDBJ whole genome shotgun (WGS) entry which is preliminary data.</text>
</comment>
<dbReference type="EMBL" id="WSTA01000016">
    <property type="protein sequence ID" value="MWB97938.1"/>
    <property type="molecule type" value="Genomic_DNA"/>
</dbReference>
<dbReference type="Proteomes" id="UP000438182">
    <property type="component" value="Unassembled WGS sequence"/>
</dbReference>
<evidence type="ECO:0000313" key="4">
    <source>
        <dbReference type="Proteomes" id="UP000438182"/>
    </source>
</evidence>
<reference evidence="3 4" key="1">
    <citation type="submission" date="2019-12" db="EMBL/GenBank/DDBJ databases">
        <authorList>
            <person name="Kim Y.S."/>
        </authorList>
    </citation>
    <scope>NUCLEOTIDE SEQUENCE [LARGE SCALE GENOMIC DNA]</scope>
    <source>
        <strain evidence="3 4">MMS17-SY077</strain>
    </source>
</reference>
<protein>
    <submittedName>
        <fullName evidence="3">BMP family ABC transporter substrate-binding protein</fullName>
    </submittedName>
</protein>
<dbReference type="Gene3D" id="3.40.50.2300">
    <property type="match status" value="1"/>
</dbReference>
<proteinExistence type="predicted"/>
<sequence length="204" mass="20223">MGPVGLAAIALLLAGCATTPSAGSAEALLGGGPSPSPEATVEPPAGSWNGVTPPEGYRAVLVVAGDDPATTTIAAAVEGWAVDHEVEIDRLDADDDTQVLARLEEADGLDADLVIGAGAGVVDEFSYATAQRLDQQFLVVGAQLGEPTRNVTAVVWPGATFRGTGITDDEQDAAAVTPEAAGDAVDAGVASVLAGLTGIVLALP</sequence>
<evidence type="ECO:0000256" key="1">
    <source>
        <dbReference type="SAM" id="MobiDB-lite"/>
    </source>
</evidence>
<feature type="chain" id="PRO_5039280748" evidence="2">
    <location>
        <begin position="23"/>
        <end position="204"/>
    </location>
</feature>
<name>A0A6I4NU79_9MICO</name>
<dbReference type="AlphaFoldDB" id="A0A6I4NU79"/>